<reference evidence="4 5" key="1">
    <citation type="submission" date="2019-02" db="EMBL/GenBank/DDBJ databases">
        <title>Genomic Encyclopedia of Type Strains, Phase IV (KMG-IV): sequencing the most valuable type-strain genomes for metagenomic binning, comparative biology and taxonomic classification.</title>
        <authorList>
            <person name="Goeker M."/>
        </authorList>
    </citation>
    <scope>NUCLEOTIDE SEQUENCE [LARGE SCALE GENOMIC DNA]</scope>
    <source>
        <strain evidence="4 5">DSM 18116</strain>
    </source>
</reference>
<feature type="signal peptide" evidence="3">
    <location>
        <begin position="1"/>
        <end position="19"/>
    </location>
</feature>
<evidence type="ECO:0000313" key="5">
    <source>
        <dbReference type="Proteomes" id="UP000293874"/>
    </source>
</evidence>
<keyword evidence="5" id="KW-1185">Reference proteome</keyword>
<keyword evidence="2" id="KW-0812">Transmembrane</keyword>
<feature type="region of interest" description="Disordered" evidence="1">
    <location>
        <begin position="312"/>
        <end position="333"/>
    </location>
</feature>
<dbReference type="OrthoDB" id="196355at2"/>
<feature type="compositionally biased region" description="Polar residues" evidence="1">
    <location>
        <begin position="319"/>
        <end position="333"/>
    </location>
</feature>
<dbReference type="EMBL" id="SGXA01000003">
    <property type="protein sequence ID" value="RZS68951.1"/>
    <property type="molecule type" value="Genomic_DNA"/>
</dbReference>
<evidence type="ECO:0000256" key="1">
    <source>
        <dbReference type="SAM" id="MobiDB-lite"/>
    </source>
</evidence>
<proteinExistence type="predicted"/>
<accession>A0A4Q7MKM8</accession>
<evidence type="ECO:0000256" key="2">
    <source>
        <dbReference type="SAM" id="Phobius"/>
    </source>
</evidence>
<gene>
    <name evidence="4" type="ORF">EV199_4775</name>
</gene>
<dbReference type="Proteomes" id="UP000293874">
    <property type="component" value="Unassembled WGS sequence"/>
</dbReference>
<feature type="transmembrane region" description="Helical" evidence="2">
    <location>
        <begin position="261"/>
        <end position="286"/>
    </location>
</feature>
<dbReference type="RefSeq" id="WP_130543325.1">
    <property type="nucleotide sequence ID" value="NZ_CP042431.1"/>
</dbReference>
<dbReference type="AlphaFoldDB" id="A0A4Q7MKM8"/>
<dbReference type="InterPro" id="IPR018682">
    <property type="entry name" value="DUF2167_membr"/>
</dbReference>
<protein>
    <submittedName>
        <fullName evidence="4">Putative membrane-anchored protein</fullName>
    </submittedName>
</protein>
<sequence>MKKAILSLIAVFFSIAVWANEEDSLAMEKALMKQVYDSINASMKYSTGTIKLPDGTIELKVPAGFKFLDAAQSQKVLTEFWGNPPSKETLGMIFPENGGPMTEGSYAFVVSYESIGYVKDEDADKINYDDLLKDLREGEKAENEERKKAGYEAIHMIGWASKPFYDKENKILHWAKELQFGTSTDHTLNYGVRILGRKGVLVLNAVATMDELNLVKADIPKVIHIANFTSGNTYSDFNPDVDEVAAWTIGGLVAGKILTKVGLWAVIAKFGKFIVLGIIAIGGWLFSRFRKKKEEQTEEYIQEAEAVPAVAEVAQAPETPQSPEAPQGGTDQK</sequence>
<evidence type="ECO:0000313" key="4">
    <source>
        <dbReference type="EMBL" id="RZS68951.1"/>
    </source>
</evidence>
<keyword evidence="3" id="KW-0732">Signal</keyword>
<evidence type="ECO:0000256" key="3">
    <source>
        <dbReference type="SAM" id="SignalP"/>
    </source>
</evidence>
<organism evidence="4 5">
    <name type="scientific">Pseudobacter ginsenosidimutans</name>
    <dbReference type="NCBI Taxonomy" id="661488"/>
    <lineage>
        <taxon>Bacteria</taxon>
        <taxon>Pseudomonadati</taxon>
        <taxon>Bacteroidota</taxon>
        <taxon>Chitinophagia</taxon>
        <taxon>Chitinophagales</taxon>
        <taxon>Chitinophagaceae</taxon>
        <taxon>Pseudobacter</taxon>
    </lineage>
</organism>
<keyword evidence="2" id="KW-1133">Transmembrane helix</keyword>
<dbReference type="Pfam" id="PF09935">
    <property type="entry name" value="DUF2167"/>
    <property type="match status" value="1"/>
</dbReference>
<name>A0A4Q7MKM8_9BACT</name>
<keyword evidence="2" id="KW-0472">Membrane</keyword>
<feature type="chain" id="PRO_5020329162" evidence="3">
    <location>
        <begin position="20"/>
        <end position="333"/>
    </location>
</feature>
<comment type="caution">
    <text evidence="4">The sequence shown here is derived from an EMBL/GenBank/DDBJ whole genome shotgun (WGS) entry which is preliminary data.</text>
</comment>